<dbReference type="Pfam" id="PF00583">
    <property type="entry name" value="Acetyltransf_1"/>
    <property type="match status" value="1"/>
</dbReference>
<evidence type="ECO:0000256" key="1">
    <source>
        <dbReference type="SAM" id="MobiDB-lite"/>
    </source>
</evidence>
<reference evidence="4" key="1">
    <citation type="journal article" date="2019" name="Int. J. Syst. Evol. Microbiol.">
        <title>The Global Catalogue of Microorganisms (GCM) 10K type strain sequencing project: providing services to taxonomists for standard genome sequencing and annotation.</title>
        <authorList>
            <consortium name="The Broad Institute Genomics Platform"/>
            <consortium name="The Broad Institute Genome Sequencing Center for Infectious Disease"/>
            <person name="Wu L."/>
            <person name="Ma J."/>
        </authorList>
    </citation>
    <scope>NUCLEOTIDE SEQUENCE [LARGE SCALE GENOMIC DNA]</scope>
    <source>
        <strain evidence="4">CCM 7526</strain>
    </source>
</reference>
<dbReference type="RefSeq" id="WP_317786722.1">
    <property type="nucleotide sequence ID" value="NZ_AP028461.1"/>
</dbReference>
<feature type="domain" description="N-acetyltransferase" evidence="2">
    <location>
        <begin position="2"/>
        <end position="151"/>
    </location>
</feature>
<dbReference type="InterPro" id="IPR000182">
    <property type="entry name" value="GNAT_dom"/>
</dbReference>
<keyword evidence="4" id="KW-1185">Reference proteome</keyword>
<dbReference type="EMBL" id="JBHTMK010000002">
    <property type="protein sequence ID" value="MFD1363870.1"/>
    <property type="molecule type" value="Genomic_DNA"/>
</dbReference>
<evidence type="ECO:0000259" key="2">
    <source>
        <dbReference type="PROSITE" id="PS51186"/>
    </source>
</evidence>
<comment type="caution">
    <text evidence="3">The sequence shown here is derived from an EMBL/GenBank/DDBJ whole genome shotgun (WGS) entry which is preliminary data.</text>
</comment>
<dbReference type="InterPro" id="IPR016181">
    <property type="entry name" value="Acyl_CoA_acyltransferase"/>
</dbReference>
<proteinExistence type="predicted"/>
<evidence type="ECO:0000313" key="4">
    <source>
        <dbReference type="Proteomes" id="UP001597183"/>
    </source>
</evidence>
<protein>
    <submittedName>
        <fullName evidence="3">GNAT family N-acetyltransferase</fullName>
        <ecNumber evidence="3">2.3.-.-</ecNumber>
    </submittedName>
</protein>
<dbReference type="GO" id="GO:0016746">
    <property type="term" value="F:acyltransferase activity"/>
    <property type="evidence" value="ECO:0007669"/>
    <property type="project" value="UniProtKB-KW"/>
</dbReference>
<dbReference type="PROSITE" id="PS51186">
    <property type="entry name" value="GNAT"/>
    <property type="match status" value="1"/>
</dbReference>
<sequence length="184" mass="20543">MTVLRPATTADVEAIMDVQEEGSVRALSEIFPQDEYPFPRAELTERWLTEINDPAIRVLVILQDGRVAGYAALLQDQLLHFGTATRTWGTGLASAAHDELVEMLGGTGRLWVLTGNHRARRFYQRMGWQPTGISVPDEFPPHPELMEYHLPARTTPTHPATPRPPHGLRTPRTPPRSSPTHDAT</sequence>
<name>A0ABW3ZZJ7_9ACTN</name>
<keyword evidence="3" id="KW-0808">Transferase</keyword>
<feature type="region of interest" description="Disordered" evidence="1">
    <location>
        <begin position="152"/>
        <end position="184"/>
    </location>
</feature>
<dbReference type="SUPFAM" id="SSF55729">
    <property type="entry name" value="Acyl-CoA N-acyltransferases (Nat)"/>
    <property type="match status" value="1"/>
</dbReference>
<keyword evidence="3" id="KW-0012">Acyltransferase</keyword>
<organism evidence="3 4">
    <name type="scientific">Actinoplanes sichuanensis</name>
    <dbReference type="NCBI Taxonomy" id="512349"/>
    <lineage>
        <taxon>Bacteria</taxon>
        <taxon>Bacillati</taxon>
        <taxon>Actinomycetota</taxon>
        <taxon>Actinomycetes</taxon>
        <taxon>Micromonosporales</taxon>
        <taxon>Micromonosporaceae</taxon>
        <taxon>Actinoplanes</taxon>
    </lineage>
</organism>
<dbReference type="Gene3D" id="3.40.630.30">
    <property type="match status" value="1"/>
</dbReference>
<dbReference type="Proteomes" id="UP001597183">
    <property type="component" value="Unassembled WGS sequence"/>
</dbReference>
<evidence type="ECO:0000313" key="3">
    <source>
        <dbReference type="EMBL" id="MFD1363870.1"/>
    </source>
</evidence>
<accession>A0ABW3ZZJ7</accession>
<dbReference type="EC" id="2.3.-.-" evidence="3"/>
<gene>
    <name evidence="3" type="ORF">ACFQ5G_00780</name>
</gene>